<dbReference type="SUPFAM" id="SSF109854">
    <property type="entry name" value="DinB/YfiT-like putative metalloenzymes"/>
    <property type="match status" value="1"/>
</dbReference>
<comment type="caution">
    <text evidence="1">The sequence shown here is derived from an EMBL/GenBank/DDBJ whole genome shotgun (WGS) entry which is preliminary data.</text>
</comment>
<evidence type="ECO:0000313" key="1">
    <source>
        <dbReference type="EMBL" id="OGM20539.1"/>
    </source>
</evidence>
<dbReference type="Gene3D" id="1.20.120.450">
    <property type="entry name" value="dinb family like domain"/>
    <property type="match status" value="1"/>
</dbReference>
<protein>
    <recommendedName>
        <fullName evidence="3">DinB-like domain-containing protein</fullName>
    </recommendedName>
</protein>
<dbReference type="EMBL" id="MGGE01000040">
    <property type="protein sequence ID" value="OGM20539.1"/>
    <property type="molecule type" value="Genomic_DNA"/>
</dbReference>
<sequence>MDLLTEVKNHWKQLREMTYDFIDVIKDEDLEKRLPFPESQNILYQFRCMIGAEESNIALITEGVWKGFSSSLDKEKKITRTIIKKHMKLADQKLYKGLESVSLLKKFKNGTTPFMNYMVLVEHESHHQGQIINFIYALDLPIPKTWERKWDLKK</sequence>
<accession>A0A1F7Y0R9</accession>
<name>A0A1F7Y0R9_9BACT</name>
<evidence type="ECO:0008006" key="3">
    <source>
        <dbReference type="Google" id="ProtNLM"/>
    </source>
</evidence>
<evidence type="ECO:0000313" key="2">
    <source>
        <dbReference type="Proteomes" id="UP000178419"/>
    </source>
</evidence>
<reference evidence="1 2" key="1">
    <citation type="journal article" date="2016" name="Nat. Commun.">
        <title>Thousands of microbial genomes shed light on interconnected biogeochemical processes in an aquifer system.</title>
        <authorList>
            <person name="Anantharaman K."/>
            <person name="Brown C.T."/>
            <person name="Hug L.A."/>
            <person name="Sharon I."/>
            <person name="Castelle C.J."/>
            <person name="Probst A.J."/>
            <person name="Thomas B.C."/>
            <person name="Singh A."/>
            <person name="Wilkins M.J."/>
            <person name="Karaoz U."/>
            <person name="Brodie E.L."/>
            <person name="Williams K.H."/>
            <person name="Hubbard S.S."/>
            <person name="Banfield J.F."/>
        </authorList>
    </citation>
    <scope>NUCLEOTIDE SEQUENCE [LARGE SCALE GENOMIC DNA]</scope>
</reference>
<gene>
    <name evidence="1" type="ORF">A2714_04085</name>
</gene>
<dbReference type="Proteomes" id="UP000178419">
    <property type="component" value="Unassembled WGS sequence"/>
</dbReference>
<dbReference type="InterPro" id="IPR034660">
    <property type="entry name" value="DinB/YfiT-like"/>
</dbReference>
<dbReference type="AlphaFoldDB" id="A0A1F7Y0R9"/>
<proteinExistence type="predicted"/>
<organism evidence="1 2">
    <name type="scientific">Candidatus Woesebacteria bacterium RIFCSPHIGHO2_01_FULL_38_9</name>
    <dbReference type="NCBI Taxonomy" id="1802492"/>
    <lineage>
        <taxon>Bacteria</taxon>
        <taxon>Candidatus Woeseibacteriota</taxon>
    </lineage>
</organism>